<evidence type="ECO:0000256" key="2">
    <source>
        <dbReference type="ARBA" id="ARBA00007862"/>
    </source>
</evidence>
<evidence type="ECO:0000256" key="1">
    <source>
        <dbReference type="ARBA" id="ARBA00004167"/>
    </source>
</evidence>
<evidence type="ECO:0000313" key="10">
    <source>
        <dbReference type="Proteomes" id="UP000273643"/>
    </source>
</evidence>
<protein>
    <recommendedName>
        <fullName evidence="6">Protein HflC</fullName>
    </recommendedName>
</protein>
<organism evidence="9 10">
    <name type="scientific">Marinimicrobium koreense</name>
    <dbReference type="NCBI Taxonomy" id="306545"/>
    <lineage>
        <taxon>Bacteria</taxon>
        <taxon>Pseudomonadati</taxon>
        <taxon>Pseudomonadota</taxon>
        <taxon>Gammaproteobacteria</taxon>
        <taxon>Cellvibrionales</taxon>
        <taxon>Cellvibrionaceae</taxon>
        <taxon>Marinimicrobium</taxon>
    </lineage>
</organism>
<keyword evidence="4" id="KW-1133">Transmembrane helix</keyword>
<dbReference type="GO" id="GO:0008233">
    <property type="term" value="F:peptidase activity"/>
    <property type="evidence" value="ECO:0007669"/>
    <property type="project" value="UniProtKB-KW"/>
</dbReference>
<dbReference type="Gene3D" id="3.30.479.30">
    <property type="entry name" value="Band 7 domain"/>
    <property type="match status" value="1"/>
</dbReference>
<gene>
    <name evidence="9" type="ORF">EDC38_2690</name>
</gene>
<keyword evidence="7" id="KW-0175">Coiled coil</keyword>
<accession>A0A3N1NQN7</accession>
<feature type="coiled-coil region" evidence="7">
    <location>
        <begin position="179"/>
        <end position="232"/>
    </location>
</feature>
<dbReference type="SMART" id="SM00244">
    <property type="entry name" value="PHB"/>
    <property type="match status" value="1"/>
</dbReference>
<comment type="subcellular location">
    <subcellularLocation>
        <location evidence="1">Membrane</location>
        <topology evidence="1">Single-pass membrane protein</topology>
    </subcellularLocation>
</comment>
<dbReference type="InterPro" id="IPR001107">
    <property type="entry name" value="Band_7"/>
</dbReference>
<evidence type="ECO:0000256" key="3">
    <source>
        <dbReference type="ARBA" id="ARBA00022692"/>
    </source>
</evidence>
<feature type="domain" description="Band 7" evidence="8">
    <location>
        <begin position="20"/>
        <end position="189"/>
    </location>
</feature>
<dbReference type="EMBL" id="RJUK01000002">
    <property type="protein sequence ID" value="ROQ18463.1"/>
    <property type="molecule type" value="Genomic_DNA"/>
</dbReference>
<dbReference type="GO" id="GO:0006508">
    <property type="term" value="P:proteolysis"/>
    <property type="evidence" value="ECO:0007669"/>
    <property type="project" value="UniProtKB-KW"/>
</dbReference>
<keyword evidence="5" id="KW-0472">Membrane</keyword>
<keyword evidence="3" id="KW-0812">Transmembrane</keyword>
<dbReference type="GO" id="GO:0016020">
    <property type="term" value="C:membrane"/>
    <property type="evidence" value="ECO:0007669"/>
    <property type="project" value="UniProtKB-SubCell"/>
</dbReference>
<evidence type="ECO:0000256" key="4">
    <source>
        <dbReference type="ARBA" id="ARBA00022989"/>
    </source>
</evidence>
<dbReference type="Proteomes" id="UP000273643">
    <property type="component" value="Unassembled WGS sequence"/>
</dbReference>
<dbReference type="CDD" id="cd03405">
    <property type="entry name" value="SPFH_HflC"/>
    <property type="match status" value="1"/>
</dbReference>
<comment type="function">
    <text evidence="6">HflC and HflK could regulate a protease.</text>
</comment>
<dbReference type="PANTHER" id="PTHR42911">
    <property type="entry name" value="MODULATOR OF FTSH PROTEASE HFLC"/>
    <property type="match status" value="1"/>
</dbReference>
<comment type="caution">
    <text evidence="9">The sequence shown here is derived from an EMBL/GenBank/DDBJ whole genome shotgun (WGS) entry which is preliminary data.</text>
</comment>
<dbReference type="PIRSF" id="PIRSF005651">
    <property type="entry name" value="HflC"/>
    <property type="match status" value="1"/>
</dbReference>
<comment type="similarity">
    <text evidence="2 6">Belongs to the band 7/mec-2 family. HflC subfamily.</text>
</comment>
<dbReference type="SUPFAM" id="SSF117892">
    <property type="entry name" value="Band 7/SPFH domain"/>
    <property type="match status" value="1"/>
</dbReference>
<sequence>MKKLLWTLAVVVLLGYLGISSALVVPETHMAMVTQFGKPTRAIHQAGLAFKWPDPIETAVFFDKRQQLLSLEPTELVTLDRRNLVVSAFVVWRIVDPGQFLTSLRSMDTAEQRLSSLASSEIGAALAARPITQVFTLNEQDFQLTEMFEQISRSANRIAERELGIEVVTVRPNRFGFPKQNLLAIYKRMESERDRIARQYRAEGQEQAATLRAETEREVRQMRAQAQREAQALIGQSEAEAARRYADAYQTNADYYRFIRTLEAYNQILGEETRLVLSAESPLFDLLFNPPEFDQP</sequence>
<proteinExistence type="inferred from homology"/>
<keyword evidence="9" id="KW-0645">Protease</keyword>
<dbReference type="PANTHER" id="PTHR42911:SF1">
    <property type="entry name" value="MODULATOR OF FTSH PROTEASE HFLC"/>
    <property type="match status" value="1"/>
</dbReference>
<dbReference type="OrthoDB" id="9812991at2"/>
<dbReference type="InterPro" id="IPR010200">
    <property type="entry name" value="HflC"/>
</dbReference>
<evidence type="ECO:0000256" key="7">
    <source>
        <dbReference type="SAM" id="Coils"/>
    </source>
</evidence>
<name>A0A3N1NQN7_9GAMM</name>
<evidence type="ECO:0000256" key="5">
    <source>
        <dbReference type="ARBA" id="ARBA00023136"/>
    </source>
</evidence>
<reference evidence="9 10" key="1">
    <citation type="submission" date="2018-11" db="EMBL/GenBank/DDBJ databases">
        <title>Genomic Encyclopedia of Type Strains, Phase IV (KMG-IV): sequencing the most valuable type-strain genomes for metagenomic binning, comparative biology and taxonomic classification.</title>
        <authorList>
            <person name="Goeker M."/>
        </authorList>
    </citation>
    <scope>NUCLEOTIDE SEQUENCE [LARGE SCALE GENOMIC DNA]</scope>
    <source>
        <strain evidence="9 10">DSM 16974</strain>
    </source>
</reference>
<dbReference type="AlphaFoldDB" id="A0A3N1NQN7"/>
<dbReference type="RefSeq" id="WP_123639092.1">
    <property type="nucleotide sequence ID" value="NZ_RJUK01000002.1"/>
</dbReference>
<evidence type="ECO:0000259" key="8">
    <source>
        <dbReference type="SMART" id="SM00244"/>
    </source>
</evidence>
<keyword evidence="10" id="KW-1185">Reference proteome</keyword>
<dbReference type="Pfam" id="PF01145">
    <property type="entry name" value="Band_7"/>
    <property type="match status" value="1"/>
</dbReference>
<keyword evidence="9" id="KW-0378">Hydrolase</keyword>
<evidence type="ECO:0000256" key="6">
    <source>
        <dbReference type="PIRNR" id="PIRNR005651"/>
    </source>
</evidence>
<dbReference type="InterPro" id="IPR036013">
    <property type="entry name" value="Band_7/SPFH_dom_sf"/>
</dbReference>
<evidence type="ECO:0000313" key="9">
    <source>
        <dbReference type="EMBL" id="ROQ18463.1"/>
    </source>
</evidence>